<protein>
    <submittedName>
        <fullName evidence="1">Uncharacterized protein</fullName>
    </submittedName>
</protein>
<dbReference type="InterPro" id="IPR049979">
    <property type="entry name" value="Cys_resp_CS_actino"/>
</dbReference>
<dbReference type="AlphaFoldDB" id="L1KJI8"/>
<dbReference type="Proteomes" id="UP000010411">
    <property type="component" value="Unassembled WGS sequence"/>
</dbReference>
<name>L1KJI8_9ACTN</name>
<evidence type="ECO:0000313" key="1">
    <source>
        <dbReference type="EMBL" id="EKX60747.1"/>
    </source>
</evidence>
<keyword evidence="2" id="KW-1185">Reference proteome</keyword>
<organism evidence="1 2">
    <name type="scientific">Streptomyces ipomoeae 91-03</name>
    <dbReference type="NCBI Taxonomy" id="698759"/>
    <lineage>
        <taxon>Bacteria</taxon>
        <taxon>Bacillati</taxon>
        <taxon>Actinomycetota</taxon>
        <taxon>Actinomycetes</taxon>
        <taxon>Kitasatosporales</taxon>
        <taxon>Streptomycetaceae</taxon>
        <taxon>Streptomyces</taxon>
    </lineage>
</organism>
<dbReference type="EMBL" id="AEJC01000632">
    <property type="protein sequence ID" value="EKX60747.1"/>
    <property type="molecule type" value="Genomic_DNA"/>
</dbReference>
<comment type="caution">
    <text evidence="1">The sequence shown here is derived from an EMBL/GenBank/DDBJ whole genome shotgun (WGS) entry which is preliminary data.</text>
</comment>
<sequence length="44" mass="4849">MPLALSKAPDRTEVGPVTRVRRAVRLHTRPHIDLQRVAGALCCS</sequence>
<accession>L1KJI8</accession>
<proteinExistence type="predicted"/>
<dbReference type="NCBIfam" id="NF042934">
    <property type="entry name" value="cis_reg_atten"/>
    <property type="match status" value="1"/>
</dbReference>
<evidence type="ECO:0000313" key="2">
    <source>
        <dbReference type="Proteomes" id="UP000010411"/>
    </source>
</evidence>
<reference evidence="1 2" key="1">
    <citation type="submission" date="2012-11" db="EMBL/GenBank/DDBJ databases">
        <authorList>
            <person name="Huguet-Tapia J.C."/>
            <person name="Durkin A.S."/>
            <person name="Pettis G.S."/>
            <person name="Badger J.H."/>
        </authorList>
    </citation>
    <scope>NUCLEOTIDE SEQUENCE [LARGE SCALE GENOMIC DNA]</scope>
    <source>
        <strain evidence="1 2">91-03</strain>
    </source>
</reference>
<gene>
    <name evidence="1" type="ORF">STRIP9103_00939</name>
</gene>
<dbReference type="RefSeq" id="WP_009339102.1">
    <property type="nucleotide sequence ID" value="NZ_AEJC01000632.1"/>
</dbReference>